<evidence type="ECO:0000259" key="1">
    <source>
        <dbReference type="Pfam" id="PF00668"/>
    </source>
</evidence>
<dbReference type="Proteomes" id="UP000285310">
    <property type="component" value="Unassembled WGS sequence"/>
</dbReference>
<dbReference type="Gene3D" id="3.30.559.10">
    <property type="entry name" value="Chloramphenicol acetyltransferase-like domain"/>
    <property type="match status" value="1"/>
</dbReference>
<evidence type="ECO:0000313" key="3">
    <source>
        <dbReference type="Proteomes" id="UP000285310"/>
    </source>
</evidence>
<reference evidence="2 3" key="1">
    <citation type="submission" date="2013-10" db="EMBL/GenBank/DDBJ databases">
        <title>Salinisphaera japonica YTM-1 Genome Sequencing.</title>
        <authorList>
            <person name="Lai Q."/>
            <person name="Li C."/>
            <person name="Shao Z."/>
        </authorList>
    </citation>
    <scope>NUCLEOTIDE SEQUENCE [LARGE SCALE GENOMIC DNA]</scope>
    <source>
        <strain evidence="2 3">YTM-1</strain>
    </source>
</reference>
<accession>A0A423PK84</accession>
<dbReference type="AlphaFoldDB" id="A0A423PK84"/>
<organism evidence="2 3">
    <name type="scientific">Salinisphaera japonica YTM-1</name>
    <dbReference type="NCBI Taxonomy" id="1209778"/>
    <lineage>
        <taxon>Bacteria</taxon>
        <taxon>Pseudomonadati</taxon>
        <taxon>Pseudomonadota</taxon>
        <taxon>Gammaproteobacteria</taxon>
        <taxon>Salinisphaerales</taxon>
        <taxon>Salinisphaeraceae</taxon>
        <taxon>Salinisphaera</taxon>
    </lineage>
</organism>
<dbReference type="InParanoid" id="A0A423PK84"/>
<proteinExistence type="predicted"/>
<dbReference type="InterPro" id="IPR023213">
    <property type="entry name" value="CAT-like_dom_sf"/>
</dbReference>
<dbReference type="RefSeq" id="WP_123658853.1">
    <property type="nucleotide sequence ID" value="NZ_AYKG01000040.1"/>
</dbReference>
<dbReference type="OrthoDB" id="9123229at2"/>
<comment type="caution">
    <text evidence="2">The sequence shown here is derived from an EMBL/GenBank/DDBJ whole genome shotgun (WGS) entry which is preliminary data.</text>
</comment>
<name>A0A423PK84_9GAMM</name>
<dbReference type="SUPFAM" id="SSF52777">
    <property type="entry name" value="CoA-dependent acyltransferases"/>
    <property type="match status" value="2"/>
</dbReference>
<dbReference type="EMBL" id="AYKG01000040">
    <property type="protein sequence ID" value="ROO26007.1"/>
    <property type="molecule type" value="Genomic_DNA"/>
</dbReference>
<dbReference type="Pfam" id="PF00668">
    <property type="entry name" value="Condensation"/>
    <property type="match status" value="1"/>
</dbReference>
<keyword evidence="3" id="KW-1185">Reference proteome</keyword>
<dbReference type="InterPro" id="IPR001242">
    <property type="entry name" value="Condensation_dom"/>
</dbReference>
<sequence length="503" mass="55422">MEMNLLRDWPAPTGRARLFFASAQARAAQAQAPEKDVPPSEIQRAALDSSRETSAYMKGNAVRILGLGFKVFDHYDETAFRQACQAHLRRHDVYHTGFFFDENSGDWASRTMHPDDIELSGESVDVAAPGQPGDTFAEMIDVRQPRIPDWDLFSFSALGIEHAGPQADAPEFTVAICMDHLLTDGFSIFMIFEEIMMFYEAFRAGAQSLTDLPEHASHADYARRDMAFCNQLTPDSPQVVEWQRFQALHGGGLPGFSFATGLAERDDFAPGRMTTIPDFLSVEDSDAFEAACKAAGGSLSAGFMAVAGLIDRLVRGSDSFTVCTPRSTRSSPAEHYTMGWFAHPVPLEFSVADTFADTVAAARQANKDVRFMIGVPVYPAQKVVDPTLSSMPPEMTSLSFIDTRLIPTYRDLAAHGFTVIGTRRNAKSVHYWVNRVGHGTNLNFMHPDTPELAAGLPAFADLFRQIIDEVITTGDCNVARDHAYWQAIVDAYEAKPAPQMRAA</sequence>
<dbReference type="GO" id="GO:0003824">
    <property type="term" value="F:catalytic activity"/>
    <property type="evidence" value="ECO:0007669"/>
    <property type="project" value="InterPro"/>
</dbReference>
<feature type="domain" description="Condensation" evidence="1">
    <location>
        <begin position="76"/>
        <end position="376"/>
    </location>
</feature>
<gene>
    <name evidence="2" type="ORF">SAJA_11880</name>
</gene>
<evidence type="ECO:0000313" key="2">
    <source>
        <dbReference type="EMBL" id="ROO26007.1"/>
    </source>
</evidence>
<dbReference type="Gene3D" id="3.30.559.30">
    <property type="entry name" value="Nonribosomal peptide synthetase, condensation domain"/>
    <property type="match status" value="1"/>
</dbReference>
<protein>
    <recommendedName>
        <fullName evidence="1">Condensation domain-containing protein</fullName>
    </recommendedName>
</protein>